<gene>
    <name evidence="1" type="ORF">P262_00922</name>
</gene>
<dbReference type="RefSeq" id="WP_007778159.1">
    <property type="nucleotide sequence ID" value="NC_023032.1"/>
</dbReference>
<dbReference type="GeneID" id="76380260"/>
<evidence type="ECO:0000313" key="2">
    <source>
        <dbReference type="Proteomes" id="UP000018545"/>
    </source>
</evidence>
<evidence type="ECO:0000313" key="1">
    <source>
        <dbReference type="EMBL" id="AHB69014.1"/>
    </source>
</evidence>
<dbReference type="EMBL" id="CP006731">
    <property type="protein sequence ID" value="AHB69014.1"/>
    <property type="molecule type" value="Genomic_DNA"/>
</dbReference>
<dbReference type="Proteomes" id="UP000018545">
    <property type="component" value="Chromosome"/>
</dbReference>
<protein>
    <submittedName>
        <fullName evidence="1">Uncharacterized protein</fullName>
    </submittedName>
</protein>
<reference evidence="1 2" key="1">
    <citation type="journal article" date="2014" name="Genome Announc.">
        <title>Complete Genome Sequence of Cronobacter sakazakii Strain CMCC 45402.</title>
        <authorList>
            <person name="Zhao Z."/>
            <person name="Wang L."/>
            <person name="Wang B."/>
            <person name="Liang H."/>
            <person name="Ye Q."/>
            <person name="Zeng M."/>
        </authorList>
    </citation>
    <scope>NUCLEOTIDE SEQUENCE [LARGE SCALE GENOMIC DNA]</scope>
    <source>
        <strain evidence="2">45402</strain>
    </source>
</reference>
<proteinExistence type="predicted"/>
<accession>V5TWR6</accession>
<sequence length="41" mass="4578">MVLEVFEDDDIISDVDPTYITKPLLPALLMRHLAAILLPAD</sequence>
<organism evidence="1 2">
    <name type="scientific">Cronobacter malonaticus</name>
    <dbReference type="NCBI Taxonomy" id="413503"/>
    <lineage>
        <taxon>Bacteria</taxon>
        <taxon>Pseudomonadati</taxon>
        <taxon>Pseudomonadota</taxon>
        <taxon>Gammaproteobacteria</taxon>
        <taxon>Enterobacterales</taxon>
        <taxon>Enterobacteriaceae</taxon>
        <taxon>Cronobacter</taxon>
    </lineage>
</organism>
<dbReference type="KEGG" id="csi:P262_00922"/>
<dbReference type="PATRIC" id="fig|1401659.3.peg.649"/>
<name>V5TWR6_9ENTR</name>
<dbReference type="HOGENOM" id="CLU_3268826_0_0_6"/>
<dbReference type="AlphaFoldDB" id="V5TWR6"/>